<reference evidence="3" key="1">
    <citation type="submission" date="2021-01" db="EMBL/GenBank/DDBJ databases">
        <authorList>
            <person name="Corre E."/>
            <person name="Pelletier E."/>
            <person name="Niang G."/>
            <person name="Scheremetjew M."/>
            <person name="Finn R."/>
            <person name="Kale V."/>
            <person name="Holt S."/>
            <person name="Cochrane G."/>
            <person name="Meng A."/>
            <person name="Brown T."/>
            <person name="Cohen L."/>
        </authorList>
    </citation>
    <scope>NUCLEOTIDE SEQUENCE</scope>
    <source>
        <strain evidence="3">RCC1614</strain>
    </source>
</reference>
<dbReference type="AlphaFoldDB" id="A0A7R9TFF8"/>
<evidence type="ECO:0000313" key="3">
    <source>
        <dbReference type="EMBL" id="CAD8233980.1"/>
    </source>
</evidence>
<sequence>MRGASRGTAVTGKSDGASAAAAGFSSPYRARRSASAAASLAHRALSSSNLAWMPVLGNVATVVAYLASASLTRRIGSRTDAETATIALAPILLLLHEDGFFFETLRGGRKRYVPPLVATAVSLCASAMVRAARGPLRGSMIPLPMMTTRRAPYALRNVALTACATPCVGTLARYLWNFQRVSGGALAMLAPLNALTFVAADVRAARALACVSMACAVAQWAMQRRVRFAGMRAL</sequence>
<keyword evidence="2" id="KW-0812">Transmembrane</keyword>
<protein>
    <submittedName>
        <fullName evidence="3">Uncharacterized protein</fullName>
    </submittedName>
</protein>
<keyword evidence="2" id="KW-1133">Transmembrane helix</keyword>
<feature type="region of interest" description="Disordered" evidence="1">
    <location>
        <begin position="1"/>
        <end position="20"/>
    </location>
</feature>
<feature type="transmembrane region" description="Helical" evidence="2">
    <location>
        <begin position="153"/>
        <end position="176"/>
    </location>
</feature>
<evidence type="ECO:0000256" key="2">
    <source>
        <dbReference type="SAM" id="Phobius"/>
    </source>
</evidence>
<evidence type="ECO:0000256" key="1">
    <source>
        <dbReference type="SAM" id="MobiDB-lite"/>
    </source>
</evidence>
<organism evidence="3">
    <name type="scientific">Micromonas pusilla</name>
    <name type="common">Picoplanktonic green alga</name>
    <name type="synonym">Chromulina pusilla</name>
    <dbReference type="NCBI Taxonomy" id="38833"/>
    <lineage>
        <taxon>Eukaryota</taxon>
        <taxon>Viridiplantae</taxon>
        <taxon>Chlorophyta</taxon>
        <taxon>Mamiellophyceae</taxon>
        <taxon>Mamiellales</taxon>
        <taxon>Mamiellaceae</taxon>
        <taxon>Micromonas</taxon>
    </lineage>
</organism>
<name>A0A7R9TFF8_MICPS</name>
<dbReference type="EMBL" id="HBDY01005310">
    <property type="protein sequence ID" value="CAD8233980.1"/>
    <property type="molecule type" value="Transcribed_RNA"/>
</dbReference>
<accession>A0A7R9TFF8</accession>
<keyword evidence="2" id="KW-0472">Membrane</keyword>
<gene>
    <name evidence="3" type="ORF">MPUS1402_LOCUS4032</name>
</gene>
<dbReference type="PANTHER" id="PTHR35313:SF1">
    <property type="entry name" value="NO EXINE FORMATION 1"/>
    <property type="match status" value="1"/>
</dbReference>
<feature type="transmembrane region" description="Helical" evidence="2">
    <location>
        <begin position="50"/>
        <end position="71"/>
    </location>
</feature>
<proteinExistence type="predicted"/>
<dbReference type="PANTHER" id="PTHR35313">
    <property type="entry name" value="NO EXINE FORMATION 1"/>
    <property type="match status" value="1"/>
</dbReference>